<feature type="transmembrane region" description="Helical" evidence="1">
    <location>
        <begin position="544"/>
        <end position="565"/>
    </location>
</feature>
<keyword evidence="3" id="KW-1185">Reference proteome</keyword>
<keyword evidence="1" id="KW-0812">Transmembrane</keyword>
<dbReference type="EMBL" id="MPGH01000076">
    <property type="protein sequence ID" value="OLN89642.1"/>
    <property type="molecule type" value="Genomic_DNA"/>
</dbReference>
<accession>A0A1Q8RWY2</accession>
<dbReference type="PANTHER" id="PTHR37544">
    <property type="entry name" value="SPRAY-RELATED"/>
    <property type="match status" value="1"/>
</dbReference>
<evidence type="ECO:0000256" key="1">
    <source>
        <dbReference type="SAM" id="Phobius"/>
    </source>
</evidence>
<dbReference type="OrthoDB" id="3522351at2759"/>
<feature type="transmembrane region" description="Helical" evidence="1">
    <location>
        <begin position="87"/>
        <end position="110"/>
    </location>
</feature>
<protein>
    <submittedName>
        <fullName evidence="2">Uncharacterized protein</fullName>
    </submittedName>
</protein>
<dbReference type="InterPro" id="IPR021840">
    <property type="entry name" value="DUF3433"/>
</dbReference>
<dbReference type="Proteomes" id="UP000186583">
    <property type="component" value="Unassembled WGS sequence"/>
</dbReference>
<organism evidence="2 3">
    <name type="scientific">Colletotrichum chlorophyti</name>
    <dbReference type="NCBI Taxonomy" id="708187"/>
    <lineage>
        <taxon>Eukaryota</taxon>
        <taxon>Fungi</taxon>
        <taxon>Dikarya</taxon>
        <taxon>Ascomycota</taxon>
        <taxon>Pezizomycotina</taxon>
        <taxon>Sordariomycetes</taxon>
        <taxon>Hypocreomycetidae</taxon>
        <taxon>Glomerellales</taxon>
        <taxon>Glomerellaceae</taxon>
        <taxon>Colletotrichum</taxon>
    </lineage>
</organism>
<comment type="caution">
    <text evidence="2">The sequence shown here is derived from an EMBL/GenBank/DDBJ whole genome shotgun (WGS) entry which is preliminary data.</text>
</comment>
<feature type="transmembrane region" description="Helical" evidence="1">
    <location>
        <begin position="211"/>
        <end position="229"/>
    </location>
</feature>
<proteinExistence type="predicted"/>
<name>A0A1Q8RWY2_9PEZI</name>
<gene>
    <name evidence="2" type="ORF">CCHL11_10036</name>
</gene>
<sequence>MASLSNAQYCTSSNPYEATAEIDGQHASCIVNTYPQGQQQYKLPSPSPPQMQSEPLKHAITHTQTENPTEQPQTNQQWFYKSLRLKYLLGFLLFDLVLLAVVVALTVLSARNQGFVTIPSQNISTTTKVAAADRSLDFSMSFDIGVAWTSIPSFVFALFAAYWGWIATAVSDRQPYIDLRKPDGAEAGNSVLLDYRFVPTFWRWWTAFRKSHATVGCTVLFALFLTYLIQPLSARLFAPQSVFLKSNVPVSFTAKYEGSRLGANMDWRPIMNAVAATKLYNGGQIPWTDNQFAYRPFRAAGGIVESNARVAANTFAFAAYLNCEVVTDYAMSLNRKNSLSGTVTMSGADRGCSFQQDFGVISSQEIYFKTTAQLECSAEAYYSRLVFTAATFSTSSQTLLGNVSVISCATGYRVQPGTLTASGAPATDTTATTTIYSFAPAGDASTDRPPLWRVFEDGIFSTTAWSQGAEWTTTDFGSLVLYYAQKQSPSDYLTAEVLTRSISEMFTSVYLTAVAVNGMEPTADSEAVAGTVITTTTRLFVVPWVAYIVVIFLVLAFGFAVFVLIHARKNSCILTEEPQGLLAVAGLLEDSNLAWTVKRVRQQGDFMGQVRKTGKRIPEVNERRWIAVRDAADKKWIISSVGRNEEKTEDRPS</sequence>
<evidence type="ECO:0000313" key="3">
    <source>
        <dbReference type="Proteomes" id="UP000186583"/>
    </source>
</evidence>
<keyword evidence="1" id="KW-0472">Membrane</keyword>
<dbReference type="PANTHER" id="PTHR37544:SF3">
    <property type="entry name" value="SPRAY"/>
    <property type="match status" value="1"/>
</dbReference>
<dbReference type="AlphaFoldDB" id="A0A1Q8RWY2"/>
<dbReference type="STRING" id="708187.A0A1Q8RWY2"/>
<evidence type="ECO:0000313" key="2">
    <source>
        <dbReference type="EMBL" id="OLN89642.1"/>
    </source>
</evidence>
<dbReference type="Pfam" id="PF11915">
    <property type="entry name" value="DUF3433"/>
    <property type="match status" value="1"/>
</dbReference>
<feature type="transmembrane region" description="Helical" evidence="1">
    <location>
        <begin position="144"/>
        <end position="165"/>
    </location>
</feature>
<keyword evidence="1" id="KW-1133">Transmembrane helix</keyword>
<reference evidence="2 3" key="1">
    <citation type="submission" date="2016-11" db="EMBL/GenBank/DDBJ databases">
        <title>Draft Genome Assembly of Colletotrichum chlorophyti a pathogen of herbaceous plants.</title>
        <authorList>
            <person name="Gan P."/>
            <person name="Narusaka M."/>
            <person name="Tsushima A."/>
            <person name="Narusaka Y."/>
            <person name="Takano Y."/>
            <person name="Shirasu K."/>
        </authorList>
    </citation>
    <scope>NUCLEOTIDE SEQUENCE [LARGE SCALE GENOMIC DNA]</scope>
    <source>
        <strain evidence="2 3">NTL11</strain>
    </source>
</reference>